<keyword evidence="1" id="KW-0408">Iron</keyword>
<dbReference type="SUPFAM" id="SSF51197">
    <property type="entry name" value="Clavaminate synthase-like"/>
    <property type="match status" value="1"/>
</dbReference>
<proteinExistence type="inferred from homology"/>
<accession>A0A1I4H4R7</accession>
<dbReference type="PROSITE" id="PS51471">
    <property type="entry name" value="FE2OG_OXY"/>
    <property type="match status" value="1"/>
</dbReference>
<dbReference type="GO" id="GO:0016491">
    <property type="term" value="F:oxidoreductase activity"/>
    <property type="evidence" value="ECO:0007669"/>
    <property type="project" value="UniProtKB-KW"/>
</dbReference>
<keyword evidence="4" id="KW-1185">Reference proteome</keyword>
<gene>
    <name evidence="3" type="ORF">SAMN04488036_1117</name>
</gene>
<organism evidence="3 4">
    <name type="scientific">Shimia haliotis</name>
    <dbReference type="NCBI Taxonomy" id="1280847"/>
    <lineage>
        <taxon>Bacteria</taxon>
        <taxon>Pseudomonadati</taxon>
        <taxon>Pseudomonadota</taxon>
        <taxon>Alphaproteobacteria</taxon>
        <taxon>Rhodobacterales</taxon>
        <taxon>Roseobacteraceae</taxon>
    </lineage>
</organism>
<sequence>MTFPLVFVVLTALYSTPKLAHIALPLLGMLDRGISANICETDTATLPETSMNLDAIVDLKTYPLADQAFRQSCKDTFDQTGVLSMPGFVTPMAIDTIRKEGDVNQDKVYAKTEEHTVYLSAPDPAYAKDHPRNRLVVSSKGCITDDLIPQDSALRSLYNSEDFRSFLCEVLGEEAVYQYADPLSSINLHFARTGQELGWHFDNSSFAITLMVQAPEKGGQFEYVENVRDADAGDMNFDAVGDILDGTTPVKELIAEAGTLVFFRGRNSMHRVAPNEGERTRMLAVLAYNSEPGVSLSEEARLTFYGRVS</sequence>
<protein>
    <recommendedName>
        <fullName evidence="2">Fe2OG dioxygenase domain-containing protein</fullName>
    </recommendedName>
</protein>
<dbReference type="InterPro" id="IPR005123">
    <property type="entry name" value="Oxoglu/Fe-dep_dioxygenase_dom"/>
</dbReference>
<dbReference type="GO" id="GO:0046872">
    <property type="term" value="F:metal ion binding"/>
    <property type="evidence" value="ECO:0007669"/>
    <property type="project" value="UniProtKB-KW"/>
</dbReference>
<evidence type="ECO:0000259" key="2">
    <source>
        <dbReference type="PROSITE" id="PS51471"/>
    </source>
</evidence>
<dbReference type="Pfam" id="PF23169">
    <property type="entry name" value="HalD"/>
    <property type="match status" value="1"/>
</dbReference>
<feature type="domain" description="Fe2OG dioxygenase" evidence="2">
    <location>
        <begin position="179"/>
        <end position="290"/>
    </location>
</feature>
<evidence type="ECO:0000256" key="1">
    <source>
        <dbReference type="RuleBase" id="RU003682"/>
    </source>
</evidence>
<dbReference type="EMBL" id="FOSZ01000011">
    <property type="protein sequence ID" value="SFL36760.1"/>
    <property type="molecule type" value="Genomic_DNA"/>
</dbReference>
<name>A0A1I4H4R7_9RHOB</name>
<dbReference type="STRING" id="1280847.SAMN04488036_1117"/>
<dbReference type="Gene3D" id="2.60.120.620">
    <property type="entry name" value="q2cbj1_9rhob like domain"/>
    <property type="match status" value="1"/>
</dbReference>
<comment type="similarity">
    <text evidence="1">Belongs to the iron/ascorbate-dependent oxidoreductase family.</text>
</comment>
<keyword evidence="1" id="KW-0479">Metal-binding</keyword>
<dbReference type="Proteomes" id="UP000198851">
    <property type="component" value="Unassembled WGS sequence"/>
</dbReference>
<dbReference type="InterPro" id="IPR056470">
    <property type="entry name" value="BesD/HalB-like"/>
</dbReference>
<keyword evidence="1" id="KW-0560">Oxidoreductase</keyword>
<dbReference type="AlphaFoldDB" id="A0A1I4H4R7"/>
<evidence type="ECO:0000313" key="4">
    <source>
        <dbReference type="Proteomes" id="UP000198851"/>
    </source>
</evidence>
<evidence type="ECO:0000313" key="3">
    <source>
        <dbReference type="EMBL" id="SFL36760.1"/>
    </source>
</evidence>
<reference evidence="4" key="1">
    <citation type="submission" date="2016-10" db="EMBL/GenBank/DDBJ databases">
        <authorList>
            <person name="Varghese N."/>
            <person name="Submissions S."/>
        </authorList>
    </citation>
    <scope>NUCLEOTIDE SEQUENCE [LARGE SCALE GENOMIC DNA]</scope>
    <source>
        <strain evidence="4">DSM 28453</strain>
    </source>
</reference>